<keyword evidence="1" id="KW-1133">Transmembrane helix</keyword>
<protein>
    <submittedName>
        <fullName evidence="2">Uncharacterized protein</fullName>
    </submittedName>
</protein>
<keyword evidence="3" id="KW-1185">Reference proteome</keyword>
<feature type="transmembrane region" description="Helical" evidence="1">
    <location>
        <begin position="78"/>
        <end position="96"/>
    </location>
</feature>
<reference evidence="2 3" key="1">
    <citation type="submission" date="2021-01" db="EMBL/GenBank/DDBJ databases">
        <title>Sequencing the genomes of 1000 actinobacteria strains.</title>
        <authorList>
            <person name="Klenk H.-P."/>
        </authorList>
    </citation>
    <scope>NUCLEOTIDE SEQUENCE [LARGE SCALE GENOMIC DNA]</scope>
    <source>
        <strain evidence="2 3">DSM 44581</strain>
    </source>
</reference>
<comment type="caution">
    <text evidence="2">The sequence shown here is derived from an EMBL/GenBank/DDBJ whole genome shotgun (WGS) entry which is preliminary data.</text>
</comment>
<gene>
    <name evidence="2" type="ORF">JOE68_001842</name>
</gene>
<feature type="transmembrane region" description="Helical" evidence="1">
    <location>
        <begin position="49"/>
        <end position="66"/>
    </location>
</feature>
<keyword evidence="1" id="KW-0472">Membrane</keyword>
<name>A0ABS2S412_9PSEU</name>
<sequence>MGRTRQKTVLRRFLALAVFVFFMYWSVFLASLLGWSATPRGPHRLTENWHLPLLAIGTGVLAVAFARRILGRRVLSPWLLLAALPAVYFTLVETGAA</sequence>
<evidence type="ECO:0000256" key="1">
    <source>
        <dbReference type="SAM" id="Phobius"/>
    </source>
</evidence>
<proteinExistence type="predicted"/>
<organism evidence="2 3">
    <name type="scientific">Saccharothrix algeriensis</name>
    <dbReference type="NCBI Taxonomy" id="173560"/>
    <lineage>
        <taxon>Bacteria</taxon>
        <taxon>Bacillati</taxon>
        <taxon>Actinomycetota</taxon>
        <taxon>Actinomycetes</taxon>
        <taxon>Pseudonocardiales</taxon>
        <taxon>Pseudonocardiaceae</taxon>
        <taxon>Saccharothrix</taxon>
    </lineage>
</organism>
<keyword evidence="1" id="KW-0812">Transmembrane</keyword>
<evidence type="ECO:0000313" key="2">
    <source>
        <dbReference type="EMBL" id="MBM7810977.1"/>
    </source>
</evidence>
<dbReference type="EMBL" id="JAFBCL010000001">
    <property type="protein sequence ID" value="MBM7810977.1"/>
    <property type="molecule type" value="Genomic_DNA"/>
</dbReference>
<dbReference type="Proteomes" id="UP001195724">
    <property type="component" value="Unassembled WGS sequence"/>
</dbReference>
<evidence type="ECO:0000313" key="3">
    <source>
        <dbReference type="Proteomes" id="UP001195724"/>
    </source>
</evidence>
<accession>A0ABS2S412</accession>
<feature type="transmembrane region" description="Helical" evidence="1">
    <location>
        <begin position="12"/>
        <end position="37"/>
    </location>
</feature>
<dbReference type="RefSeq" id="WP_204841873.1">
    <property type="nucleotide sequence ID" value="NZ_JAFBCL010000001.1"/>
</dbReference>